<keyword evidence="1" id="KW-0479">Metal-binding</keyword>
<evidence type="ECO:0000313" key="7">
    <source>
        <dbReference type="Ensembl" id="ENSANIP00000026985.1"/>
    </source>
</evidence>
<dbReference type="SUPFAM" id="SSF57850">
    <property type="entry name" value="RING/U-box"/>
    <property type="match status" value="1"/>
</dbReference>
<dbReference type="Proteomes" id="UP000694541">
    <property type="component" value="Unplaced"/>
</dbReference>
<dbReference type="Pfam" id="PF13639">
    <property type="entry name" value="zf-RING_2"/>
    <property type="match status" value="1"/>
</dbReference>
<organism evidence="7 8">
    <name type="scientific">Accipiter nisus</name>
    <name type="common">Eurasian sparrowhawk</name>
    <dbReference type="NCBI Taxonomy" id="211598"/>
    <lineage>
        <taxon>Eukaryota</taxon>
        <taxon>Metazoa</taxon>
        <taxon>Chordata</taxon>
        <taxon>Craniata</taxon>
        <taxon>Vertebrata</taxon>
        <taxon>Euteleostomi</taxon>
        <taxon>Archelosauria</taxon>
        <taxon>Archosauria</taxon>
        <taxon>Dinosauria</taxon>
        <taxon>Saurischia</taxon>
        <taxon>Theropoda</taxon>
        <taxon>Coelurosauria</taxon>
        <taxon>Aves</taxon>
        <taxon>Neognathae</taxon>
        <taxon>Neoaves</taxon>
        <taxon>Telluraves</taxon>
        <taxon>Accipitrimorphae</taxon>
        <taxon>Accipitriformes</taxon>
        <taxon>Accipitridae</taxon>
        <taxon>Accipitrinae</taxon>
        <taxon>Accipiter</taxon>
    </lineage>
</organism>
<dbReference type="Ensembl" id="ENSANIT00000027879.1">
    <property type="protein sequence ID" value="ENSANIP00000026985.1"/>
    <property type="gene ID" value="ENSANIG00000018071.1"/>
</dbReference>
<dbReference type="PANTHER" id="PTHR45931">
    <property type="entry name" value="SI:CH211-59O9.10"/>
    <property type="match status" value="1"/>
</dbReference>
<name>A0A8B9NQ81_9AVES</name>
<reference evidence="7" key="2">
    <citation type="submission" date="2025-09" db="UniProtKB">
        <authorList>
            <consortium name="Ensembl"/>
        </authorList>
    </citation>
    <scope>IDENTIFICATION</scope>
</reference>
<dbReference type="GO" id="GO:0061630">
    <property type="term" value="F:ubiquitin protein ligase activity"/>
    <property type="evidence" value="ECO:0007669"/>
    <property type="project" value="TreeGrafter"/>
</dbReference>
<feature type="compositionally biased region" description="Basic and acidic residues" evidence="5">
    <location>
        <begin position="41"/>
        <end position="53"/>
    </location>
</feature>
<dbReference type="PROSITE" id="PS50089">
    <property type="entry name" value="ZF_RING_2"/>
    <property type="match status" value="1"/>
</dbReference>
<protein>
    <recommendedName>
        <fullName evidence="6">RING-type domain-containing protein</fullName>
    </recommendedName>
</protein>
<reference evidence="7" key="1">
    <citation type="submission" date="2025-08" db="UniProtKB">
        <authorList>
            <consortium name="Ensembl"/>
        </authorList>
    </citation>
    <scope>IDENTIFICATION</scope>
</reference>
<sequence length="639" mass="71586">MGQEAGKLAWPRPTGGYRTIMRRRYRRRHAYASFRPSLNSQDRHERQQDREGSSLENVQTGSSSCMFPSGLLNEPVLENTGAGEPVCESVLSQTSEADTSPFSLFSYGLEDNQISGNLMNTYENSEALAGYASGGSNDLNGQNGIAFVNIDSYKPDSSDGEENDGQETFSLAREVGLFQEALGNLLSELEGGIESFTELQSQLPTLNHSVSRECCEEAGPMPLTRYFSIDSDLACPNNMTLKPSAEDQAIPKSSSSDASYETQQIKTVDVGIGTPAEIANELNVDGNTAQGNSSELVVRPKIRKQNTANKSEREKLLPSEDEEEGGSWRKTGITEVQQGRAEYALRNSKERRSMFFDSRDYEGDRKNTKIDQRKNSAAQEQKITTFWDEFEDCSRCFSMTLRDEDREQTVLEEEEIPWLQYREEVESSSDEENYPFSDFLHPIFFLLDGNNNFEDDSSVSEDLDVEWRLLDEFGDGLGLAQAIPYMNPHFLTIMALEGRLQQAMEILLIYLETLGFDVEQAHPPATKETIDCLPQITVTDDQDGQEQRCTICCSEYVKDEIITELPCHHLFHKTCITLWLQKVSTTGLVGVQGGGGLSLCILLGRTVCNFSKMWDEMPRNNWLLILCITEPNSTASEES</sequence>
<evidence type="ECO:0000259" key="6">
    <source>
        <dbReference type="PROSITE" id="PS50089"/>
    </source>
</evidence>
<feature type="region of interest" description="Disordered" evidence="5">
    <location>
        <begin position="283"/>
        <end position="335"/>
    </location>
</feature>
<feature type="region of interest" description="Disordered" evidence="5">
    <location>
        <begin position="31"/>
        <end position="62"/>
    </location>
</feature>
<evidence type="ECO:0000256" key="3">
    <source>
        <dbReference type="ARBA" id="ARBA00022833"/>
    </source>
</evidence>
<keyword evidence="2 4" id="KW-0863">Zinc-finger</keyword>
<dbReference type="InterPro" id="IPR013083">
    <property type="entry name" value="Znf_RING/FYVE/PHD"/>
</dbReference>
<dbReference type="PANTHER" id="PTHR45931:SF19">
    <property type="entry name" value="CHROMOSOME UNDETERMINED SCAFFOLD_3, WHOLE GENOME SHOTGUN SEQUENCE"/>
    <property type="match status" value="1"/>
</dbReference>
<feature type="compositionally biased region" description="Polar residues" evidence="5">
    <location>
        <begin position="285"/>
        <end position="295"/>
    </location>
</feature>
<dbReference type="Gene3D" id="3.30.40.10">
    <property type="entry name" value="Zinc/RING finger domain, C3HC4 (zinc finger)"/>
    <property type="match status" value="1"/>
</dbReference>
<evidence type="ECO:0000256" key="4">
    <source>
        <dbReference type="PROSITE-ProRule" id="PRU00175"/>
    </source>
</evidence>
<dbReference type="GO" id="GO:0005634">
    <property type="term" value="C:nucleus"/>
    <property type="evidence" value="ECO:0007669"/>
    <property type="project" value="TreeGrafter"/>
</dbReference>
<accession>A0A8B9NQ81</accession>
<dbReference type="CDD" id="cd16465">
    <property type="entry name" value="RING-H2_PJA1_2"/>
    <property type="match status" value="1"/>
</dbReference>
<evidence type="ECO:0000256" key="2">
    <source>
        <dbReference type="ARBA" id="ARBA00022771"/>
    </source>
</evidence>
<keyword evidence="3" id="KW-0862">Zinc</keyword>
<proteinExistence type="predicted"/>
<dbReference type="GO" id="GO:0006511">
    <property type="term" value="P:ubiquitin-dependent protein catabolic process"/>
    <property type="evidence" value="ECO:0007669"/>
    <property type="project" value="TreeGrafter"/>
</dbReference>
<dbReference type="GO" id="GO:0008270">
    <property type="term" value="F:zinc ion binding"/>
    <property type="evidence" value="ECO:0007669"/>
    <property type="project" value="UniProtKB-KW"/>
</dbReference>
<dbReference type="InterPro" id="IPR051834">
    <property type="entry name" value="RING_finger_E3_ligase"/>
</dbReference>
<dbReference type="InterPro" id="IPR001841">
    <property type="entry name" value="Znf_RING"/>
</dbReference>
<evidence type="ECO:0000256" key="5">
    <source>
        <dbReference type="SAM" id="MobiDB-lite"/>
    </source>
</evidence>
<dbReference type="AlphaFoldDB" id="A0A8B9NQ81"/>
<keyword evidence="8" id="KW-1185">Reference proteome</keyword>
<feature type="domain" description="RING-type" evidence="6">
    <location>
        <begin position="549"/>
        <end position="579"/>
    </location>
</feature>
<evidence type="ECO:0000256" key="1">
    <source>
        <dbReference type="ARBA" id="ARBA00022723"/>
    </source>
</evidence>
<evidence type="ECO:0000313" key="8">
    <source>
        <dbReference type="Proteomes" id="UP000694541"/>
    </source>
</evidence>